<protein>
    <recommendedName>
        <fullName evidence="5 6">Large ribosomal subunit protein uL10</fullName>
    </recommendedName>
</protein>
<keyword evidence="6" id="KW-0694">RNA-binding</keyword>
<dbReference type="SUPFAM" id="SSF160369">
    <property type="entry name" value="Ribosomal protein L10-like"/>
    <property type="match status" value="1"/>
</dbReference>
<dbReference type="RefSeq" id="WP_077448147.1">
    <property type="nucleotide sequence ID" value="NZ_FUGD01000060.1"/>
</dbReference>
<comment type="subunit">
    <text evidence="6">Part of the ribosomal stalk of the 50S ribosomal subunit. The N-terminus interacts with L11 and the large rRNA to form the base of the stalk. The C-terminus forms an elongated spine to which L12 dimers bind in a sequential fashion forming a multimeric L10(L12)X complex.</text>
</comment>
<evidence type="ECO:0000256" key="5">
    <source>
        <dbReference type="ARBA" id="ARBA00035202"/>
    </source>
</evidence>
<evidence type="ECO:0000256" key="1">
    <source>
        <dbReference type="ARBA" id="ARBA00002633"/>
    </source>
</evidence>
<dbReference type="InterPro" id="IPR022973">
    <property type="entry name" value="Ribosomal_uL10_bac"/>
</dbReference>
<dbReference type="Pfam" id="PF00466">
    <property type="entry name" value="Ribosomal_L10"/>
    <property type="match status" value="1"/>
</dbReference>
<dbReference type="STRING" id="1945520.A1019T_00712"/>
<name>A0A1R4EE38_9GAMM</name>
<evidence type="ECO:0000256" key="3">
    <source>
        <dbReference type="ARBA" id="ARBA00022980"/>
    </source>
</evidence>
<evidence type="ECO:0000313" key="7">
    <source>
        <dbReference type="EMBL" id="SJM36748.1"/>
    </source>
</evidence>
<dbReference type="Proteomes" id="UP000188169">
    <property type="component" value="Unassembled WGS sequence"/>
</dbReference>
<keyword evidence="3 6" id="KW-0689">Ribosomal protein</keyword>
<dbReference type="GO" id="GO:0005840">
    <property type="term" value="C:ribosome"/>
    <property type="evidence" value="ECO:0007669"/>
    <property type="project" value="UniProtKB-KW"/>
</dbReference>
<gene>
    <name evidence="6 7" type="primary">rplJ</name>
    <name evidence="7" type="ORF">A1019T_00712</name>
</gene>
<dbReference type="HAMAP" id="MF_00362">
    <property type="entry name" value="Ribosomal_uL10"/>
    <property type="match status" value="1"/>
</dbReference>
<dbReference type="InterPro" id="IPR047865">
    <property type="entry name" value="Ribosomal_uL10_bac_type"/>
</dbReference>
<keyword evidence="8" id="KW-1185">Reference proteome</keyword>
<dbReference type="EMBL" id="FUGD01000060">
    <property type="protein sequence ID" value="SJM36748.1"/>
    <property type="molecule type" value="Genomic_DNA"/>
</dbReference>
<dbReference type="GO" id="GO:0006412">
    <property type="term" value="P:translation"/>
    <property type="evidence" value="ECO:0007669"/>
    <property type="project" value="UniProtKB-UniRule"/>
</dbReference>
<dbReference type="NCBIfam" id="NF000955">
    <property type="entry name" value="PRK00099.1-1"/>
    <property type="match status" value="1"/>
</dbReference>
<comment type="similarity">
    <text evidence="2 6">Belongs to the universal ribosomal protein uL10 family.</text>
</comment>
<dbReference type="OrthoDB" id="9808307at2"/>
<evidence type="ECO:0000313" key="8">
    <source>
        <dbReference type="Proteomes" id="UP000188169"/>
    </source>
</evidence>
<dbReference type="InterPro" id="IPR001790">
    <property type="entry name" value="Ribosomal_uL10"/>
</dbReference>
<dbReference type="Gene3D" id="6.10.250.2350">
    <property type="match status" value="1"/>
</dbReference>
<dbReference type="GO" id="GO:0070180">
    <property type="term" value="F:large ribosomal subunit rRNA binding"/>
    <property type="evidence" value="ECO:0007669"/>
    <property type="project" value="UniProtKB-UniRule"/>
</dbReference>
<dbReference type="CDD" id="cd05797">
    <property type="entry name" value="Ribosomal_L10"/>
    <property type="match status" value="1"/>
</dbReference>
<organism evidence="7 8">
    <name type="scientific">Psychrobacter pasteurii</name>
    <dbReference type="NCBI Taxonomy" id="1945520"/>
    <lineage>
        <taxon>Bacteria</taxon>
        <taxon>Pseudomonadati</taxon>
        <taxon>Pseudomonadota</taxon>
        <taxon>Gammaproteobacteria</taxon>
        <taxon>Moraxellales</taxon>
        <taxon>Moraxellaceae</taxon>
        <taxon>Psychrobacter</taxon>
    </lineage>
</organism>
<evidence type="ECO:0000256" key="4">
    <source>
        <dbReference type="ARBA" id="ARBA00023274"/>
    </source>
</evidence>
<sequence length="175" mass="18889">MALTLEQKQKVVAEVSEVAANAYSAVAADYHGLEVAQLTALREQAREKGVVLKVVKNTLAKRAFEGTDFECMSDKMVGPLLLAFSTEDLGSAARVIHEFAKENKALETKLVSVGGELFGPEELERVAKLPTRDEALSILMATMKAPVTKLARTMKEVPGKFVRTVAAVKDAKEAA</sequence>
<dbReference type="AlphaFoldDB" id="A0A1R4EE38"/>
<accession>A0A1R4EE38</accession>
<dbReference type="Gene3D" id="3.30.70.1730">
    <property type="match status" value="1"/>
</dbReference>
<keyword evidence="6" id="KW-0699">rRNA-binding</keyword>
<comment type="function">
    <text evidence="1 6">Forms part of the ribosomal stalk, playing a central role in the interaction of the ribosome with GTP-bound translation factors.</text>
</comment>
<proteinExistence type="inferred from homology"/>
<reference evidence="8" key="1">
    <citation type="submission" date="2017-02" db="EMBL/GenBank/DDBJ databases">
        <authorList>
            <person name="Mornico D."/>
        </authorList>
    </citation>
    <scope>NUCLEOTIDE SEQUENCE [LARGE SCALE GENOMIC DNA]</scope>
</reference>
<evidence type="ECO:0000256" key="2">
    <source>
        <dbReference type="ARBA" id="ARBA00008889"/>
    </source>
</evidence>
<evidence type="ECO:0000256" key="6">
    <source>
        <dbReference type="HAMAP-Rule" id="MF_00362"/>
    </source>
</evidence>
<dbReference type="InterPro" id="IPR043141">
    <property type="entry name" value="Ribosomal_uL10-like_sf"/>
</dbReference>
<keyword evidence="4 6" id="KW-0687">Ribonucleoprotein</keyword>
<dbReference type="GO" id="GO:1990904">
    <property type="term" value="C:ribonucleoprotein complex"/>
    <property type="evidence" value="ECO:0007669"/>
    <property type="project" value="UniProtKB-KW"/>
</dbReference>
<dbReference type="PANTHER" id="PTHR11560">
    <property type="entry name" value="39S RIBOSOMAL PROTEIN L10, MITOCHONDRIAL"/>
    <property type="match status" value="1"/>
</dbReference>